<protein>
    <submittedName>
        <fullName evidence="6">Polyprenyl synthetase family protein</fullName>
    </submittedName>
</protein>
<dbReference type="PANTHER" id="PTHR12001:SF86">
    <property type="entry name" value="GERANYLGERANYL DIPHOSPHATE SYNTHASE"/>
    <property type="match status" value="1"/>
</dbReference>
<dbReference type="EMBL" id="JAERRJ010000003">
    <property type="protein sequence ID" value="MBL1074739.1"/>
    <property type="molecule type" value="Genomic_DNA"/>
</dbReference>
<comment type="caution">
    <text evidence="6">The sequence shown here is derived from an EMBL/GenBank/DDBJ whole genome shotgun (WGS) entry which is preliminary data.</text>
</comment>
<evidence type="ECO:0000256" key="1">
    <source>
        <dbReference type="ARBA" id="ARBA00005128"/>
    </source>
</evidence>
<evidence type="ECO:0000256" key="2">
    <source>
        <dbReference type="ARBA" id="ARBA00022723"/>
    </source>
</evidence>
<sequence>MSSSTAADAAFGREMPWEGASSGGRDGLGYTEAARILARAQQSTGPLLRAAVDNLPGELRRMAGYHFGWWDADGRVTVSESGKGLRPALVLAAARAAGCRAVDAVHAAAAIELVHNFTLVHDDVMDGDPIRRGRPTVWRVWGVDNAVLVGDALHGLAVWTLADAPAAALLGIARLEEAVIELCLGQQHDCAYETQPYVSVDQCLETLRHKGSALLGCACALGALCAQAAPEMIDTLDRFGRELGIAFQLVDDVMGIWGDPARTGKPVGNDLLRRKRSLPVVMALESSSPASRELAELYAADTPLDAPSAARAADLIARAGGKRWAQAESLRHLRAAKSAVAGYRHAHDLLELAECAVHRDR</sequence>
<dbReference type="SUPFAM" id="SSF48576">
    <property type="entry name" value="Terpenoid synthases"/>
    <property type="match status" value="1"/>
</dbReference>
<feature type="region of interest" description="Disordered" evidence="5">
    <location>
        <begin position="1"/>
        <end position="24"/>
    </location>
</feature>
<dbReference type="InterPro" id="IPR033749">
    <property type="entry name" value="Polyprenyl_synt_CS"/>
</dbReference>
<proteinExistence type="inferred from homology"/>
<dbReference type="PROSITE" id="PS00723">
    <property type="entry name" value="POLYPRENYL_SYNTHASE_1"/>
    <property type="match status" value="1"/>
</dbReference>
<dbReference type="PROSITE" id="PS00444">
    <property type="entry name" value="POLYPRENYL_SYNTHASE_2"/>
    <property type="match status" value="1"/>
</dbReference>
<dbReference type="SFLD" id="SFLDG01017">
    <property type="entry name" value="Polyprenyl_Transferase_Like"/>
    <property type="match status" value="1"/>
</dbReference>
<gene>
    <name evidence="6" type="ORF">JK358_10050</name>
</gene>
<evidence type="ECO:0000313" key="7">
    <source>
        <dbReference type="Proteomes" id="UP000602198"/>
    </source>
</evidence>
<keyword evidence="7" id="KW-1185">Reference proteome</keyword>
<reference evidence="6 7" key="1">
    <citation type="submission" date="2021-01" db="EMBL/GenBank/DDBJ databases">
        <title>WGS of actinomycetes isolated from Thailand.</title>
        <authorList>
            <person name="Thawai C."/>
        </authorList>
    </citation>
    <scope>NUCLEOTIDE SEQUENCE [LARGE SCALE GENOMIC DNA]</scope>
    <source>
        <strain evidence="6 7">LPG 2</strain>
    </source>
</reference>
<dbReference type="Proteomes" id="UP000602198">
    <property type="component" value="Unassembled WGS sequence"/>
</dbReference>
<dbReference type="SFLD" id="SFLDS00005">
    <property type="entry name" value="Isoprenoid_Synthase_Type_I"/>
    <property type="match status" value="1"/>
</dbReference>
<dbReference type="InterPro" id="IPR008949">
    <property type="entry name" value="Isoprenoid_synthase_dom_sf"/>
</dbReference>
<comment type="similarity">
    <text evidence="4">Belongs to the FPP/GGPP synthase family.</text>
</comment>
<keyword evidence="4" id="KW-0808">Transferase</keyword>
<dbReference type="InterPro" id="IPR000092">
    <property type="entry name" value="Polyprenyl_synt"/>
</dbReference>
<evidence type="ECO:0000256" key="3">
    <source>
        <dbReference type="ARBA" id="ARBA00022842"/>
    </source>
</evidence>
<organism evidence="6 7">
    <name type="scientific">Nocardia acididurans</name>
    <dbReference type="NCBI Taxonomy" id="2802282"/>
    <lineage>
        <taxon>Bacteria</taxon>
        <taxon>Bacillati</taxon>
        <taxon>Actinomycetota</taxon>
        <taxon>Actinomycetes</taxon>
        <taxon>Mycobacteriales</taxon>
        <taxon>Nocardiaceae</taxon>
        <taxon>Nocardia</taxon>
    </lineage>
</organism>
<evidence type="ECO:0000256" key="4">
    <source>
        <dbReference type="RuleBase" id="RU004466"/>
    </source>
</evidence>
<evidence type="ECO:0000313" key="6">
    <source>
        <dbReference type="EMBL" id="MBL1074739.1"/>
    </source>
</evidence>
<dbReference type="Pfam" id="PF00348">
    <property type="entry name" value="polyprenyl_synt"/>
    <property type="match status" value="1"/>
</dbReference>
<evidence type="ECO:0000256" key="5">
    <source>
        <dbReference type="SAM" id="MobiDB-lite"/>
    </source>
</evidence>
<dbReference type="PANTHER" id="PTHR12001">
    <property type="entry name" value="GERANYLGERANYL PYROPHOSPHATE SYNTHASE"/>
    <property type="match status" value="1"/>
</dbReference>
<comment type="pathway">
    <text evidence="1">Isoprenoid biosynthesis.</text>
</comment>
<accession>A0ABS1M4M3</accession>
<keyword evidence="3" id="KW-0460">Magnesium</keyword>
<name>A0ABS1M4M3_9NOCA</name>
<dbReference type="Gene3D" id="1.10.600.10">
    <property type="entry name" value="Farnesyl Diphosphate Synthase"/>
    <property type="match status" value="1"/>
</dbReference>
<dbReference type="RefSeq" id="WP_201945941.1">
    <property type="nucleotide sequence ID" value="NZ_JAERRJ010000003.1"/>
</dbReference>
<dbReference type="CDD" id="cd00685">
    <property type="entry name" value="Trans_IPPS_HT"/>
    <property type="match status" value="1"/>
</dbReference>
<keyword evidence="2" id="KW-0479">Metal-binding</keyword>